<dbReference type="InterPro" id="IPR006311">
    <property type="entry name" value="TAT_signal"/>
</dbReference>
<accession>A0A2T0MVS0</accession>
<name>A0A2T0MVS0_9ACTN</name>
<dbReference type="OrthoDB" id="8431218at2"/>
<protein>
    <submittedName>
        <fullName evidence="1">Uncharacterized protein</fullName>
    </submittedName>
</protein>
<dbReference type="PROSITE" id="PS51318">
    <property type="entry name" value="TAT"/>
    <property type="match status" value="1"/>
</dbReference>
<keyword evidence="2" id="KW-1185">Reference proteome</keyword>
<evidence type="ECO:0000313" key="2">
    <source>
        <dbReference type="Proteomes" id="UP000238312"/>
    </source>
</evidence>
<dbReference type="RefSeq" id="WP_106243692.1">
    <property type="nucleotide sequence ID" value="NZ_PVNG01000011.1"/>
</dbReference>
<sequence>MDSSPRIESHPSRRQILAGAAALTAGALWPGARPANAASLLLPDPSANGIARGQIFDNQIPDRSVYAGLVDFVWGASTLTQPAGAVPSGYLPAFRDFDRTHTLAWYQANHPDWVVYQADRVTPAWEFGNTLYVPIDITNAAVRTYYFSTFVQPLIDQGYPIIGFDNVATPNVYNSAGHYDADGAWVQQYDGRDDRAWPAAVLGWLGYLAGQLHARDVAMAANITWNASVVLSDIQQAVGLVDIYVDEQGFTVHRDSNYNDQAWRDKFDFARSVAPGKLYLAINQTTAADLADASQAQVDWAIANYLLYRERLSMMTLCGVGQYHVFVDHPELHTDIGTPSSAPVQDTTGGWKRGYTGGRVLVNPSSTQAVTMVLPAGTWTDLHGATHSGHITLPPNSGTVLSI</sequence>
<dbReference type="AlphaFoldDB" id="A0A2T0MVS0"/>
<organism evidence="1 2">
    <name type="scientific">Nonomuraea fuscirosea</name>
    <dbReference type="NCBI Taxonomy" id="1291556"/>
    <lineage>
        <taxon>Bacteria</taxon>
        <taxon>Bacillati</taxon>
        <taxon>Actinomycetota</taxon>
        <taxon>Actinomycetes</taxon>
        <taxon>Streptosporangiales</taxon>
        <taxon>Streptosporangiaceae</taxon>
        <taxon>Nonomuraea</taxon>
    </lineage>
</organism>
<proteinExistence type="predicted"/>
<gene>
    <name evidence="1" type="ORF">B0I32_11130</name>
</gene>
<reference evidence="1 2" key="1">
    <citation type="submission" date="2018-03" db="EMBL/GenBank/DDBJ databases">
        <title>Genomic Encyclopedia of Type Strains, Phase III (KMG-III): the genomes of soil and plant-associated and newly described type strains.</title>
        <authorList>
            <person name="Whitman W."/>
        </authorList>
    </citation>
    <scope>NUCLEOTIDE SEQUENCE [LARGE SCALE GENOMIC DNA]</scope>
    <source>
        <strain evidence="1 2">CGMCC 4.7104</strain>
    </source>
</reference>
<evidence type="ECO:0000313" key="1">
    <source>
        <dbReference type="EMBL" id="PRX63040.1"/>
    </source>
</evidence>
<dbReference type="EMBL" id="PVNG01000011">
    <property type="protein sequence ID" value="PRX63040.1"/>
    <property type="molecule type" value="Genomic_DNA"/>
</dbReference>
<dbReference type="Proteomes" id="UP000238312">
    <property type="component" value="Unassembled WGS sequence"/>
</dbReference>
<comment type="caution">
    <text evidence="1">The sequence shown here is derived from an EMBL/GenBank/DDBJ whole genome shotgun (WGS) entry which is preliminary data.</text>
</comment>